<evidence type="ECO:0000256" key="7">
    <source>
        <dbReference type="ARBA" id="ARBA00023004"/>
    </source>
</evidence>
<evidence type="ECO:0000256" key="9">
    <source>
        <dbReference type="ARBA" id="ARBA00023052"/>
    </source>
</evidence>
<feature type="domain" description="Pyruvate ferredoxin oxidoreductase beta subunit C-terminal" evidence="11">
    <location>
        <begin position="199"/>
        <end position="263"/>
    </location>
</feature>
<feature type="domain" description="Thiamine pyrophosphate enzyme TPP-binding" evidence="10">
    <location>
        <begin position="47"/>
        <end position="195"/>
    </location>
</feature>
<gene>
    <name evidence="12" type="ORF">A3J62_00545</name>
</gene>
<keyword evidence="5" id="KW-0460">Magnesium</keyword>
<dbReference type="InterPro" id="IPR051457">
    <property type="entry name" value="2-oxoacid:Fd_oxidoreductase"/>
</dbReference>
<evidence type="ECO:0000259" key="11">
    <source>
        <dbReference type="Pfam" id="PF12367"/>
    </source>
</evidence>
<proteinExistence type="predicted"/>
<reference evidence="12 13" key="1">
    <citation type="journal article" date="2016" name="Nat. Commun.">
        <title>Thousands of microbial genomes shed light on interconnected biogeochemical processes in an aquifer system.</title>
        <authorList>
            <person name="Anantharaman K."/>
            <person name="Brown C.T."/>
            <person name="Hug L.A."/>
            <person name="Sharon I."/>
            <person name="Castelle C.J."/>
            <person name="Probst A.J."/>
            <person name="Thomas B.C."/>
            <person name="Singh A."/>
            <person name="Wilkins M.J."/>
            <person name="Karaoz U."/>
            <person name="Brodie E.L."/>
            <person name="Williams K.H."/>
            <person name="Hubbard S.S."/>
            <person name="Banfield J.F."/>
        </authorList>
    </citation>
    <scope>NUCLEOTIDE SEQUENCE [LARGE SCALE GENOMIC DNA]</scope>
</reference>
<evidence type="ECO:0000259" key="10">
    <source>
        <dbReference type="Pfam" id="PF02775"/>
    </source>
</evidence>
<dbReference type="NCBIfam" id="TIGR02177">
    <property type="entry name" value="PorB_KorB"/>
    <property type="match status" value="1"/>
</dbReference>
<dbReference type="PANTHER" id="PTHR48084">
    <property type="entry name" value="2-OXOGLUTARATE OXIDOREDUCTASE SUBUNIT KORB-RELATED"/>
    <property type="match status" value="1"/>
</dbReference>
<name>A0A1G1Y4L2_9BACT</name>
<dbReference type="GO" id="GO:0016625">
    <property type="term" value="F:oxidoreductase activity, acting on the aldehyde or oxo group of donors, iron-sulfur protein as acceptor"/>
    <property type="evidence" value="ECO:0007669"/>
    <property type="project" value="UniProtKB-ARBA"/>
</dbReference>
<dbReference type="GO" id="GO:0046872">
    <property type="term" value="F:metal ion binding"/>
    <property type="evidence" value="ECO:0007669"/>
    <property type="project" value="UniProtKB-KW"/>
</dbReference>
<comment type="cofactor">
    <cofactor evidence="2">
        <name>thiamine diphosphate</name>
        <dbReference type="ChEBI" id="CHEBI:58937"/>
    </cofactor>
</comment>
<dbReference type="SUPFAM" id="SSF52518">
    <property type="entry name" value="Thiamin diphosphate-binding fold (THDP-binding)"/>
    <property type="match status" value="1"/>
</dbReference>
<evidence type="ECO:0000256" key="4">
    <source>
        <dbReference type="ARBA" id="ARBA00022723"/>
    </source>
</evidence>
<dbReference type="EMBL" id="MHIH01000042">
    <property type="protein sequence ID" value="OGY47255.1"/>
    <property type="molecule type" value="Genomic_DNA"/>
</dbReference>
<dbReference type="CDD" id="cd03375">
    <property type="entry name" value="TPP_OGFOR"/>
    <property type="match status" value="1"/>
</dbReference>
<evidence type="ECO:0008006" key="14">
    <source>
        <dbReference type="Google" id="ProtNLM"/>
    </source>
</evidence>
<keyword evidence="9" id="KW-0786">Thiamine pyrophosphate</keyword>
<dbReference type="Proteomes" id="UP000178747">
    <property type="component" value="Unassembled WGS sequence"/>
</dbReference>
<dbReference type="Gene3D" id="3.40.50.970">
    <property type="match status" value="1"/>
</dbReference>
<evidence type="ECO:0000256" key="6">
    <source>
        <dbReference type="ARBA" id="ARBA00023002"/>
    </source>
</evidence>
<dbReference type="Pfam" id="PF12367">
    <property type="entry name" value="PFO_beta_C"/>
    <property type="match status" value="1"/>
</dbReference>
<dbReference type="GO" id="GO:0045333">
    <property type="term" value="P:cellular respiration"/>
    <property type="evidence" value="ECO:0007669"/>
    <property type="project" value="UniProtKB-ARBA"/>
</dbReference>
<evidence type="ECO:0000313" key="13">
    <source>
        <dbReference type="Proteomes" id="UP000178747"/>
    </source>
</evidence>
<evidence type="ECO:0000256" key="5">
    <source>
        <dbReference type="ARBA" id="ARBA00022842"/>
    </source>
</evidence>
<sequence length="284" mass="31643">MATEQDFLTPIKPTWCPGCGDFGIWTALRQALAELGLESHQVVMTFDIGCCGNGANWHNVYGFHSLHGRPLPVAYAIKLANHDLKVIVVSGDGGGYSEGTNHFIHTCRGNIDVTYIIHNNHSYSLTSGQASPTTEAGTATKSTPDGLIEHPFNGLQVAITCGATFVSRGYADQIDHLKELIKKAIQHQGFSLVDILQPCVIFNDKDIRQQYQQKVYKLEDQDYQPNDKFKAYQKAGETEKLPIGIFYQETRPTYESQLPQIKKKSLVAQEVKKVNISNLLKEFK</sequence>
<evidence type="ECO:0000256" key="2">
    <source>
        <dbReference type="ARBA" id="ARBA00001964"/>
    </source>
</evidence>
<dbReference type="Pfam" id="PF02775">
    <property type="entry name" value="TPP_enzyme_C"/>
    <property type="match status" value="1"/>
</dbReference>
<dbReference type="InterPro" id="IPR011896">
    <property type="entry name" value="OFOB"/>
</dbReference>
<evidence type="ECO:0000313" key="12">
    <source>
        <dbReference type="EMBL" id="OGY47255.1"/>
    </source>
</evidence>
<evidence type="ECO:0000256" key="8">
    <source>
        <dbReference type="ARBA" id="ARBA00023014"/>
    </source>
</evidence>
<dbReference type="InterPro" id="IPR032686">
    <property type="entry name" value="PFO_beta_C"/>
</dbReference>
<evidence type="ECO:0000256" key="1">
    <source>
        <dbReference type="ARBA" id="ARBA00001946"/>
    </source>
</evidence>
<keyword evidence="6" id="KW-0560">Oxidoreductase</keyword>
<keyword evidence="4" id="KW-0479">Metal-binding</keyword>
<dbReference type="InterPro" id="IPR011766">
    <property type="entry name" value="TPP_enzyme_TPP-bd"/>
</dbReference>
<comment type="cofactor">
    <cofactor evidence="1">
        <name>Mg(2+)</name>
        <dbReference type="ChEBI" id="CHEBI:18420"/>
    </cofactor>
</comment>
<dbReference type="PANTHER" id="PTHR48084:SF4">
    <property type="entry name" value="2-OXOGLUTARATE OXIDOREDUCTASE SUBUNIT KORB"/>
    <property type="match status" value="1"/>
</dbReference>
<dbReference type="GO" id="GO:0051536">
    <property type="term" value="F:iron-sulfur cluster binding"/>
    <property type="evidence" value="ECO:0007669"/>
    <property type="project" value="UniProtKB-KW"/>
</dbReference>
<keyword evidence="7" id="KW-0408">Iron</keyword>
<protein>
    <recommendedName>
        <fullName evidence="14">2-oxoacid ferredoxin oxidoreductase</fullName>
    </recommendedName>
</protein>
<evidence type="ECO:0000256" key="3">
    <source>
        <dbReference type="ARBA" id="ARBA00001966"/>
    </source>
</evidence>
<comment type="caution">
    <text evidence="12">The sequence shown here is derived from an EMBL/GenBank/DDBJ whole genome shotgun (WGS) entry which is preliminary data.</text>
</comment>
<dbReference type="GO" id="GO:0030976">
    <property type="term" value="F:thiamine pyrophosphate binding"/>
    <property type="evidence" value="ECO:0007669"/>
    <property type="project" value="InterPro"/>
</dbReference>
<keyword evidence="8" id="KW-0411">Iron-sulfur</keyword>
<dbReference type="AlphaFoldDB" id="A0A1G1Y4L2"/>
<comment type="cofactor">
    <cofactor evidence="3">
        <name>[4Fe-4S] cluster</name>
        <dbReference type="ChEBI" id="CHEBI:49883"/>
    </cofactor>
</comment>
<accession>A0A1G1Y4L2</accession>
<organism evidence="12 13">
    <name type="scientific">Candidatus Buchananbacteria bacterium RIFCSPHIGHO2_02_FULL_38_8</name>
    <dbReference type="NCBI Taxonomy" id="1797538"/>
    <lineage>
        <taxon>Bacteria</taxon>
        <taxon>Candidatus Buchananiibacteriota</taxon>
    </lineage>
</organism>
<dbReference type="InterPro" id="IPR029061">
    <property type="entry name" value="THDP-binding"/>
</dbReference>